<name>A0A060RAT5_9BACT</name>
<dbReference type="PATRIC" id="fig|1433126.3.peg.2660"/>
<organism evidence="1 2">
    <name type="scientific">Mucinivorans hirudinis</name>
    <dbReference type="NCBI Taxonomy" id="1433126"/>
    <lineage>
        <taxon>Bacteria</taxon>
        <taxon>Pseudomonadati</taxon>
        <taxon>Bacteroidota</taxon>
        <taxon>Bacteroidia</taxon>
        <taxon>Bacteroidales</taxon>
        <taxon>Rikenellaceae</taxon>
        <taxon>Mucinivorans</taxon>
    </lineage>
</organism>
<dbReference type="STRING" id="1433126.BN938_2687"/>
<keyword evidence="2" id="KW-1185">Reference proteome</keyword>
<dbReference type="AlphaFoldDB" id="A0A060RAT5"/>
<gene>
    <name evidence="1" type="ORF">BN938_2687</name>
</gene>
<reference evidence="1 2" key="1">
    <citation type="journal article" date="2015" name="Genome Announc.">
        <title>Complete Genome Sequence of the Novel Leech Symbiont Mucinivorans hirudinis M3T.</title>
        <authorList>
            <person name="Nelson M.C."/>
            <person name="Bomar L."/>
            <person name="Graf J."/>
        </authorList>
    </citation>
    <scope>NUCLEOTIDE SEQUENCE [LARGE SCALE GENOMIC DNA]</scope>
    <source>
        <strain evidence="2">M3</strain>
    </source>
</reference>
<evidence type="ECO:0008006" key="3">
    <source>
        <dbReference type="Google" id="ProtNLM"/>
    </source>
</evidence>
<sequence>MKRNFHLLIIAFIACSCGQQSKMQTQDGAMLLSPIGETQNVVDITPYVEDVNIILIKDTIGNLVADVTKMVIDNDENIFIIGNMTPLTALKKDGSPHRQIARRGRGPREYIRIEDIALSEDKKELLLLDGVRVRCYKITDSLYYREIEPKISLPFDGIASATEGGVFLFNTYPPNLKDLQKENPMLYLIDRDGNVNGEFVNREDISFTIANITQGKNSYLLRPQNNNNVVWRMVGDSIIPAFEIDFGAENIPKSYYFEQAEQNLGKYMSAPYYKLPIYFHESGKFLYFKAADATTEHNYLYNLDTKNGIRWVDVPTDRSTIMMMGADESYFYYIVQPMALLDYDTVAEHGAMQRFIVNKIKEEVAQYNLIENPLIVIIRFKL</sequence>
<proteinExistence type="predicted"/>
<protein>
    <recommendedName>
        <fullName evidence="3">6-bladed beta-propeller</fullName>
    </recommendedName>
</protein>
<dbReference type="eggNOG" id="ENOG5030XIC">
    <property type="taxonomic scope" value="Bacteria"/>
</dbReference>
<dbReference type="EMBL" id="HG934468">
    <property type="protein sequence ID" value="CDN32756.1"/>
    <property type="molecule type" value="Genomic_DNA"/>
</dbReference>
<dbReference type="Proteomes" id="UP000027616">
    <property type="component" value="Chromosome I"/>
</dbReference>
<dbReference type="OrthoDB" id="1007244at2"/>
<dbReference type="Pfam" id="PF17170">
    <property type="entry name" value="DUF5128"/>
    <property type="match status" value="1"/>
</dbReference>
<dbReference type="HOGENOM" id="CLU_723244_0_0_10"/>
<accession>A0A060RAT5</accession>
<dbReference type="PROSITE" id="PS51257">
    <property type="entry name" value="PROKAR_LIPOPROTEIN"/>
    <property type="match status" value="1"/>
</dbReference>
<evidence type="ECO:0000313" key="2">
    <source>
        <dbReference type="Proteomes" id="UP000027616"/>
    </source>
</evidence>
<dbReference type="KEGG" id="rbc:BN938_2687"/>
<evidence type="ECO:0000313" key="1">
    <source>
        <dbReference type="EMBL" id="CDN32756.1"/>
    </source>
</evidence>